<accession>A0A967B2B7</accession>
<gene>
    <name evidence="2" type="ORF">FK220_015585</name>
</gene>
<dbReference type="InterPro" id="IPR000182">
    <property type="entry name" value="GNAT_dom"/>
</dbReference>
<evidence type="ECO:0000259" key="1">
    <source>
        <dbReference type="PROSITE" id="PS51186"/>
    </source>
</evidence>
<organism evidence="2 3">
    <name type="scientific">Pelagihabitans pacificus</name>
    <dbReference type="NCBI Taxonomy" id="2696054"/>
    <lineage>
        <taxon>Bacteria</taxon>
        <taxon>Pseudomonadati</taxon>
        <taxon>Bacteroidota</taxon>
        <taxon>Flavobacteriia</taxon>
        <taxon>Flavobacteriales</taxon>
        <taxon>Flavobacteriaceae</taxon>
        <taxon>Pelagihabitans</taxon>
    </lineage>
</organism>
<comment type="caution">
    <text evidence="2">The sequence shown here is derived from an EMBL/GenBank/DDBJ whole genome shotgun (WGS) entry which is preliminary data.</text>
</comment>
<evidence type="ECO:0000313" key="2">
    <source>
        <dbReference type="EMBL" id="NHF60776.1"/>
    </source>
</evidence>
<protein>
    <submittedName>
        <fullName evidence="2">GNAT family N-acetyltransferase</fullName>
    </submittedName>
</protein>
<feature type="domain" description="N-acetyltransferase" evidence="1">
    <location>
        <begin position="1"/>
        <end position="154"/>
    </location>
</feature>
<dbReference type="EMBL" id="VIKU02000005">
    <property type="protein sequence ID" value="NHF60776.1"/>
    <property type="molecule type" value="Genomic_DNA"/>
</dbReference>
<proteinExistence type="predicted"/>
<dbReference type="AlphaFoldDB" id="A0A967B2B7"/>
<dbReference type="SUPFAM" id="SSF55729">
    <property type="entry name" value="Acyl-CoA N-acyltransferases (Nat)"/>
    <property type="match status" value="1"/>
</dbReference>
<dbReference type="InterPro" id="IPR016181">
    <property type="entry name" value="Acyl_CoA_acyltransferase"/>
</dbReference>
<dbReference type="PROSITE" id="PS51186">
    <property type="entry name" value="GNAT"/>
    <property type="match status" value="1"/>
</dbReference>
<reference evidence="2" key="1">
    <citation type="submission" date="2019-07" db="EMBL/GenBank/DDBJ databases">
        <authorList>
            <person name="De-Chao Zhang Q."/>
        </authorList>
    </citation>
    <scope>NUCLEOTIDE SEQUENCE</scope>
    <source>
        <strain evidence="2">TP-CH-4</strain>
    </source>
</reference>
<dbReference type="Pfam" id="PF13508">
    <property type="entry name" value="Acetyltransf_7"/>
    <property type="match status" value="1"/>
</dbReference>
<reference evidence="2" key="2">
    <citation type="submission" date="2020-03" db="EMBL/GenBank/DDBJ databases">
        <title>Flavobacteriaceae bacterium strain TP-CH-4, a member of the family Flavobacteriaceae isolated from a deep-sea seamount.</title>
        <authorList>
            <person name="Zhang D.-C."/>
        </authorList>
    </citation>
    <scope>NUCLEOTIDE SEQUENCE</scope>
    <source>
        <strain evidence="2">TP-CH-4</strain>
    </source>
</reference>
<dbReference type="Proteomes" id="UP000707206">
    <property type="component" value="Unassembled WGS sequence"/>
</dbReference>
<name>A0A967B2B7_9FLAO</name>
<dbReference type="Gene3D" id="3.40.630.30">
    <property type="match status" value="1"/>
</dbReference>
<sequence>MRLRQTSSLTKTEKLQVIELWNTEFPEKIAQSSLNDFEKYLEALSDRHHIILYDENNTIKGWLLYFVRDRERWFAMLLDASAQGKGYGSKLLDLAKENNARLNGWVVDRDTELRKNGEYYRSPIEFYRKNEFEILTDQKFNYQGIQGIRVRWEK</sequence>
<dbReference type="RefSeq" id="WP_152575281.1">
    <property type="nucleotide sequence ID" value="NZ_VIKU02000005.1"/>
</dbReference>
<keyword evidence="3" id="KW-1185">Reference proteome</keyword>
<dbReference type="CDD" id="cd04301">
    <property type="entry name" value="NAT_SF"/>
    <property type="match status" value="1"/>
</dbReference>
<dbReference type="GO" id="GO:0016747">
    <property type="term" value="F:acyltransferase activity, transferring groups other than amino-acyl groups"/>
    <property type="evidence" value="ECO:0007669"/>
    <property type="project" value="InterPro"/>
</dbReference>
<evidence type="ECO:0000313" key="3">
    <source>
        <dbReference type="Proteomes" id="UP000707206"/>
    </source>
</evidence>